<dbReference type="SUPFAM" id="SSF52047">
    <property type="entry name" value="RNI-like"/>
    <property type="match status" value="1"/>
</dbReference>
<sequence>MLHHLLPPNLALKSLKVDCAQLGDSSIGHLANPQLEELCLRCCDNFTADLLFEIGRNCKNLRSLSLELGWLDEPEDRPRTFIHNAGLEQLLRGCSQLESLCLTFDGSSFDNSKFAAIWRLVAPTLKVLELGYILATDAKEIFNSKIFSPGGNIFGHSTLQMQEQKSTAFPNLQKLCLVLDWISDSVVGVISKNLPFLIELDLRDEPIEEPRAAVDLTNWGIQQISSCSKLRHLSLVRSQEDFAISFRRVNDLGILLMAENCSNLESIRLGGFCRITDASFRAILHRCSNLQKLELLRMTQLTDLVFHDISATPLSLTDVSLISCSLITDFSIIHLAHCKDIQVLDLKGCRRVGDDGLKVVSSLGKLKLLHLNSSDISDVGLSYLGSGNAPLVSLSLRSCQRLTDKGISALVAGSLVQTLQNLDLSNIPNLTDNAILVLVKSGMQIVELRLRECPLIGDTSVIALASMHFQGRGYGSTLRLLDIYNSGGITKLAISWFKKPYFSRLRWLGIGSNVNGYVDVLGRDRPLLRILWQGNELDRGRQDFSDEFYKVEFEEEDELEQWLQNLGNEGEVEEEIGQWIQEGE</sequence>
<protein>
    <recommendedName>
        <fullName evidence="1">F-box/LRR-repeat protein 15-like leucin rich repeat domain-containing protein</fullName>
    </recommendedName>
</protein>
<name>A9NV99_PICSI</name>
<feature type="domain" description="F-box/LRR-repeat protein 15-like leucin rich repeat" evidence="1">
    <location>
        <begin position="2"/>
        <end position="514"/>
    </location>
</feature>
<proteinExistence type="evidence at transcript level"/>
<reference evidence="2" key="1">
    <citation type="journal article" date="2008" name="BMC Genomics">
        <title>A conifer genomics resource of 200,000 spruce (Picea spp.) ESTs and 6,464 high-quality, sequence-finished full-length cDNAs for Sitka spruce (Picea sitchensis).</title>
        <authorList>
            <person name="Ralph S.G."/>
            <person name="Chun H.J."/>
            <person name="Kolosova N."/>
            <person name="Cooper D."/>
            <person name="Oddy C."/>
            <person name="Ritland C.E."/>
            <person name="Kirkpatrick R."/>
            <person name="Moore R."/>
            <person name="Barber S."/>
            <person name="Holt R.A."/>
            <person name="Jones S.J."/>
            <person name="Marra M.A."/>
            <person name="Douglas C.J."/>
            <person name="Ritland K."/>
            <person name="Bohlmann J."/>
        </authorList>
    </citation>
    <scope>NUCLEOTIDE SEQUENCE</scope>
    <source>
        <tissue evidence="2">Green portion of the leader tissue</tissue>
    </source>
</reference>
<dbReference type="GO" id="GO:0031146">
    <property type="term" value="P:SCF-dependent proteasomal ubiquitin-dependent protein catabolic process"/>
    <property type="evidence" value="ECO:0007669"/>
    <property type="project" value="TreeGrafter"/>
</dbReference>
<dbReference type="EMBL" id="EF085253">
    <property type="protein sequence ID" value="ABK24560.1"/>
    <property type="molecule type" value="mRNA"/>
</dbReference>
<dbReference type="InterPro" id="IPR006553">
    <property type="entry name" value="Leu-rich_rpt_Cys-con_subtyp"/>
</dbReference>
<accession>A9NV99</accession>
<dbReference type="PANTHER" id="PTHR13318:SF86">
    <property type="entry name" value="F-BOX_LRR-REPEAT PROTEIN 10"/>
    <property type="match status" value="1"/>
</dbReference>
<dbReference type="Pfam" id="PF25372">
    <property type="entry name" value="DUF7885"/>
    <property type="match status" value="1"/>
</dbReference>
<dbReference type="Gene3D" id="3.80.10.10">
    <property type="entry name" value="Ribonuclease Inhibitor"/>
    <property type="match status" value="2"/>
</dbReference>
<evidence type="ECO:0000313" key="2">
    <source>
        <dbReference type="EMBL" id="ABK24560.1"/>
    </source>
</evidence>
<dbReference type="InterPro" id="IPR032675">
    <property type="entry name" value="LRR_dom_sf"/>
</dbReference>
<dbReference type="AlphaFoldDB" id="A9NV99"/>
<dbReference type="PANTHER" id="PTHR13318">
    <property type="entry name" value="PARTNER OF PAIRED, ISOFORM B-RELATED"/>
    <property type="match status" value="1"/>
</dbReference>
<dbReference type="InterPro" id="IPR057207">
    <property type="entry name" value="FBXL15_LRR"/>
</dbReference>
<dbReference type="GO" id="GO:0019005">
    <property type="term" value="C:SCF ubiquitin ligase complex"/>
    <property type="evidence" value="ECO:0007669"/>
    <property type="project" value="TreeGrafter"/>
</dbReference>
<organism evidence="2">
    <name type="scientific">Picea sitchensis</name>
    <name type="common">Sitka spruce</name>
    <name type="synonym">Pinus sitchensis</name>
    <dbReference type="NCBI Taxonomy" id="3332"/>
    <lineage>
        <taxon>Eukaryota</taxon>
        <taxon>Viridiplantae</taxon>
        <taxon>Streptophyta</taxon>
        <taxon>Embryophyta</taxon>
        <taxon>Tracheophyta</taxon>
        <taxon>Spermatophyta</taxon>
        <taxon>Pinopsida</taxon>
        <taxon>Pinidae</taxon>
        <taxon>Conifers I</taxon>
        <taxon>Pinales</taxon>
        <taxon>Pinaceae</taxon>
        <taxon>Picea</taxon>
    </lineage>
</organism>
<dbReference type="SMART" id="SM00367">
    <property type="entry name" value="LRR_CC"/>
    <property type="match status" value="8"/>
</dbReference>
<evidence type="ECO:0000259" key="1">
    <source>
        <dbReference type="Pfam" id="PF25372"/>
    </source>
</evidence>